<accession>A0A098VQD2</accession>
<evidence type="ECO:0000313" key="3">
    <source>
        <dbReference type="Proteomes" id="UP000029725"/>
    </source>
</evidence>
<dbReference type="EMBL" id="JMKJ01000428">
    <property type="protein sequence ID" value="KGG51019.1"/>
    <property type="molecule type" value="Genomic_DNA"/>
</dbReference>
<keyword evidence="1" id="KW-0472">Membrane</keyword>
<dbReference type="VEuPathDB" id="MicrosporidiaDB:DI09_490p10"/>
<organism evidence="2 3">
    <name type="scientific">Mitosporidium daphniae</name>
    <dbReference type="NCBI Taxonomy" id="1485682"/>
    <lineage>
        <taxon>Eukaryota</taxon>
        <taxon>Fungi</taxon>
        <taxon>Fungi incertae sedis</taxon>
        <taxon>Microsporidia</taxon>
        <taxon>Mitosporidium</taxon>
    </lineage>
</organism>
<dbReference type="Proteomes" id="UP000029725">
    <property type="component" value="Unassembled WGS sequence"/>
</dbReference>
<dbReference type="HOGENOM" id="CLU_1551296_0_0_1"/>
<protein>
    <submittedName>
        <fullName evidence="2">Uncharacterized protein</fullName>
    </submittedName>
</protein>
<keyword evidence="1" id="KW-1133">Transmembrane helix</keyword>
<evidence type="ECO:0000313" key="2">
    <source>
        <dbReference type="EMBL" id="KGG51019.1"/>
    </source>
</evidence>
<name>A0A098VQD2_9MICR</name>
<reference evidence="2 3" key="1">
    <citation type="submission" date="2014-04" db="EMBL/GenBank/DDBJ databases">
        <title>A new species of microsporidia sheds light on the evolution of extreme parasitism.</title>
        <authorList>
            <person name="Haag K.L."/>
            <person name="James T.Y."/>
            <person name="Larsson R."/>
            <person name="Schaer T.M."/>
            <person name="Refardt D."/>
            <person name="Pombert J.-F."/>
            <person name="Ebert D."/>
        </authorList>
    </citation>
    <scope>NUCLEOTIDE SEQUENCE [LARGE SCALE GENOMIC DNA]</scope>
    <source>
        <strain evidence="2 3">UGP3</strain>
        <tissue evidence="2">Spores</tissue>
    </source>
</reference>
<dbReference type="RefSeq" id="XP_013237455.1">
    <property type="nucleotide sequence ID" value="XM_013382001.1"/>
</dbReference>
<dbReference type="AlphaFoldDB" id="A0A098VQD2"/>
<keyword evidence="1" id="KW-0812">Transmembrane</keyword>
<sequence length="173" mass="20440">MISALDENYNSVAYCFMDVKGLRFFLPVLLTLGYFGAIEIWMEYIVEEQKTTTNEKYKEMWNGLSFDQKICFLECMEQNFLLEADFIFEYKNSICDNCDAKQYVYDGNAEFYQLVLKLKEITIKNEKAGIEKMNRNTTEIVSIDNQVVLKRFYKKGFHELGSHFFHLPEMPSD</sequence>
<proteinExistence type="predicted"/>
<evidence type="ECO:0000256" key="1">
    <source>
        <dbReference type="SAM" id="Phobius"/>
    </source>
</evidence>
<comment type="caution">
    <text evidence="2">The sequence shown here is derived from an EMBL/GenBank/DDBJ whole genome shotgun (WGS) entry which is preliminary data.</text>
</comment>
<feature type="non-terminal residue" evidence="2">
    <location>
        <position position="173"/>
    </location>
</feature>
<keyword evidence="3" id="KW-1185">Reference proteome</keyword>
<feature type="transmembrane region" description="Helical" evidence="1">
    <location>
        <begin position="24"/>
        <end position="46"/>
    </location>
</feature>
<gene>
    <name evidence="2" type="ORF">DI09_490p10</name>
</gene>
<dbReference type="GeneID" id="25260119"/>